<keyword evidence="3" id="KW-1185">Reference proteome</keyword>
<dbReference type="SUPFAM" id="SSF55729">
    <property type="entry name" value="Acyl-CoA N-acyltransferases (Nat)"/>
    <property type="match status" value="1"/>
</dbReference>
<dbReference type="Proteomes" id="UP000604046">
    <property type="component" value="Unassembled WGS sequence"/>
</dbReference>
<dbReference type="GO" id="GO:0016747">
    <property type="term" value="F:acyltransferase activity, transferring groups other than amino-acyl groups"/>
    <property type="evidence" value="ECO:0007669"/>
    <property type="project" value="InterPro"/>
</dbReference>
<protein>
    <recommendedName>
        <fullName evidence="1">N-acetyltransferase domain-containing protein</fullName>
    </recommendedName>
</protein>
<organism evidence="2 3">
    <name type="scientific">Symbiodinium natans</name>
    <dbReference type="NCBI Taxonomy" id="878477"/>
    <lineage>
        <taxon>Eukaryota</taxon>
        <taxon>Sar</taxon>
        <taxon>Alveolata</taxon>
        <taxon>Dinophyceae</taxon>
        <taxon>Suessiales</taxon>
        <taxon>Symbiodiniaceae</taxon>
        <taxon>Symbiodinium</taxon>
    </lineage>
</organism>
<feature type="domain" description="N-acetyltransferase" evidence="1">
    <location>
        <begin position="3"/>
        <end position="170"/>
    </location>
</feature>
<proteinExistence type="predicted"/>
<dbReference type="AlphaFoldDB" id="A0A812R6U7"/>
<evidence type="ECO:0000313" key="3">
    <source>
        <dbReference type="Proteomes" id="UP000604046"/>
    </source>
</evidence>
<reference evidence="2" key="1">
    <citation type="submission" date="2021-02" db="EMBL/GenBank/DDBJ databases">
        <authorList>
            <person name="Dougan E. K."/>
            <person name="Rhodes N."/>
            <person name="Thang M."/>
            <person name="Chan C."/>
        </authorList>
    </citation>
    <scope>NUCLEOTIDE SEQUENCE</scope>
</reference>
<dbReference type="CDD" id="cd04301">
    <property type="entry name" value="NAT_SF"/>
    <property type="match status" value="1"/>
</dbReference>
<accession>A0A812R6U7</accession>
<name>A0A812R6U7_9DINO</name>
<evidence type="ECO:0000313" key="2">
    <source>
        <dbReference type="EMBL" id="CAE7422831.1"/>
    </source>
</evidence>
<comment type="caution">
    <text evidence="2">The sequence shown here is derived from an EMBL/GenBank/DDBJ whole genome shotgun (WGS) entry which is preliminary data.</text>
</comment>
<dbReference type="EMBL" id="CAJNDS010002304">
    <property type="protein sequence ID" value="CAE7422831.1"/>
    <property type="molecule type" value="Genomic_DNA"/>
</dbReference>
<dbReference type="InterPro" id="IPR000182">
    <property type="entry name" value="GNAT_dom"/>
</dbReference>
<evidence type="ECO:0000259" key="1">
    <source>
        <dbReference type="PROSITE" id="PS51186"/>
    </source>
</evidence>
<dbReference type="InterPro" id="IPR016181">
    <property type="entry name" value="Acyl_CoA_acyltransferase"/>
</dbReference>
<dbReference type="Gene3D" id="3.40.630.30">
    <property type="match status" value="1"/>
</dbReference>
<sequence>MAISVRVADLSDGPAIDKVLGECYPALFRGAYDEEALAAFLPHIIYSQPELLESGKFFVAESAESGETRILACGGWSLHRPGSREVIAGLGHLRHFAVHPDCIGKGIGRSIFEACAQQSKEFGVVEFECCSSLVAEGFYARLGLQTIETKELTLKEGVPPIPCKIMKTRDTSL</sequence>
<dbReference type="PROSITE" id="PS51186">
    <property type="entry name" value="GNAT"/>
    <property type="match status" value="1"/>
</dbReference>
<dbReference type="Pfam" id="PF13673">
    <property type="entry name" value="Acetyltransf_10"/>
    <property type="match status" value="1"/>
</dbReference>
<gene>
    <name evidence="2" type="ORF">SNAT2548_LOCUS22996</name>
</gene>